<dbReference type="Proteomes" id="UP000073492">
    <property type="component" value="Unassembled WGS sequence"/>
</dbReference>
<feature type="region of interest" description="Disordered" evidence="1">
    <location>
        <begin position="33"/>
        <end position="115"/>
    </location>
</feature>
<feature type="compositionally biased region" description="Polar residues" evidence="1">
    <location>
        <begin position="44"/>
        <end position="54"/>
    </location>
</feature>
<organism evidence="2 3">
    <name type="scientific">Pseudocercospora musae</name>
    <dbReference type="NCBI Taxonomy" id="113226"/>
    <lineage>
        <taxon>Eukaryota</taxon>
        <taxon>Fungi</taxon>
        <taxon>Dikarya</taxon>
        <taxon>Ascomycota</taxon>
        <taxon>Pezizomycotina</taxon>
        <taxon>Dothideomycetes</taxon>
        <taxon>Dothideomycetidae</taxon>
        <taxon>Mycosphaerellales</taxon>
        <taxon>Mycosphaerellaceae</taxon>
        <taxon>Pseudocercospora</taxon>
    </lineage>
</organism>
<accession>A0A139IHP7</accession>
<gene>
    <name evidence="2" type="ORF">AC579_7562</name>
</gene>
<evidence type="ECO:0000313" key="3">
    <source>
        <dbReference type="Proteomes" id="UP000073492"/>
    </source>
</evidence>
<reference evidence="2 3" key="1">
    <citation type="submission" date="2015-07" db="EMBL/GenBank/DDBJ databases">
        <title>Comparative genomics of the Sigatoka disease complex on banana suggests a link between parallel evolutionary changes in Pseudocercospora fijiensis and Pseudocercospora eumusae and increased virulence on the banana host.</title>
        <authorList>
            <person name="Chang T.-C."/>
            <person name="Salvucci A."/>
            <person name="Crous P.W."/>
            <person name="Stergiopoulos I."/>
        </authorList>
    </citation>
    <scope>NUCLEOTIDE SEQUENCE [LARGE SCALE GENOMIC DNA]</scope>
    <source>
        <strain evidence="2 3">CBS 116634</strain>
    </source>
</reference>
<sequence>MRRPMADRVPDGPQALACALPCLAAKHIDLHPNSHHAKRPLGATMQTRHSSSLVSAICKQRKREARATSTCAHEVQKNTYHPASLSLPVTTPNKKPSAPENVRRQANGRYHGHGK</sequence>
<feature type="compositionally biased region" description="Polar residues" evidence="1">
    <location>
        <begin position="67"/>
        <end position="94"/>
    </location>
</feature>
<comment type="caution">
    <text evidence="2">The sequence shown here is derived from an EMBL/GenBank/DDBJ whole genome shotgun (WGS) entry which is preliminary data.</text>
</comment>
<keyword evidence="3" id="KW-1185">Reference proteome</keyword>
<proteinExistence type="predicted"/>
<dbReference type="AlphaFoldDB" id="A0A139IHP7"/>
<protein>
    <submittedName>
        <fullName evidence="2">Uncharacterized protein</fullName>
    </submittedName>
</protein>
<evidence type="ECO:0000256" key="1">
    <source>
        <dbReference type="SAM" id="MobiDB-lite"/>
    </source>
</evidence>
<dbReference type="EMBL" id="LFZO01000090">
    <property type="protein sequence ID" value="KXT14239.1"/>
    <property type="molecule type" value="Genomic_DNA"/>
</dbReference>
<evidence type="ECO:0000313" key="2">
    <source>
        <dbReference type="EMBL" id="KXT14239.1"/>
    </source>
</evidence>
<name>A0A139IHP7_9PEZI</name>